<evidence type="ECO:0000256" key="1">
    <source>
        <dbReference type="SAM" id="MobiDB-lite"/>
    </source>
</evidence>
<gene>
    <name evidence="2" type="ORF">ACI2L5_21790</name>
</gene>
<keyword evidence="3" id="KW-1185">Reference proteome</keyword>
<proteinExistence type="predicted"/>
<feature type="compositionally biased region" description="Polar residues" evidence="1">
    <location>
        <begin position="79"/>
        <end position="96"/>
    </location>
</feature>
<evidence type="ECO:0000313" key="3">
    <source>
        <dbReference type="Proteomes" id="UP001620295"/>
    </source>
</evidence>
<feature type="region of interest" description="Disordered" evidence="1">
    <location>
        <begin position="69"/>
        <end position="106"/>
    </location>
</feature>
<dbReference type="Proteomes" id="UP001620295">
    <property type="component" value="Unassembled WGS sequence"/>
</dbReference>
<dbReference type="RefSeq" id="WP_404746892.1">
    <property type="nucleotide sequence ID" value="NZ_JBJDQH010000007.1"/>
</dbReference>
<organism evidence="2 3">
    <name type="scientific">Streptomyces milbemycinicus</name>
    <dbReference type="NCBI Taxonomy" id="476552"/>
    <lineage>
        <taxon>Bacteria</taxon>
        <taxon>Bacillati</taxon>
        <taxon>Actinomycetota</taxon>
        <taxon>Actinomycetes</taxon>
        <taxon>Kitasatosporales</taxon>
        <taxon>Streptomycetaceae</taxon>
        <taxon>Streptomyces</taxon>
    </lineage>
</organism>
<comment type="caution">
    <text evidence="2">The sequence shown here is derived from an EMBL/GenBank/DDBJ whole genome shotgun (WGS) entry which is preliminary data.</text>
</comment>
<protein>
    <submittedName>
        <fullName evidence="2">Uncharacterized protein</fullName>
    </submittedName>
</protein>
<dbReference type="EMBL" id="JBJDQH010000007">
    <property type="protein sequence ID" value="MFK4267545.1"/>
    <property type="molecule type" value="Genomic_DNA"/>
</dbReference>
<feature type="region of interest" description="Disordered" evidence="1">
    <location>
        <begin position="1"/>
        <end position="43"/>
    </location>
</feature>
<sequence length="172" mass="17739">MSEALSPPAHSCSLPTSARGAGAVPHAEELLPPHPHTRRALSPGSPWYRRVVALVLCGLLLTALDCAGPHQESDHPRAQAQTASGPPAATVTSTRPDTPEMVHGAGSCAPLGLAGLSTPRSPAPSRDLAATAGVVPARAAAPFLAVVRAREEHVDRALSGASRLTVVCRWRI</sequence>
<accession>A0ABW8LNQ5</accession>
<evidence type="ECO:0000313" key="2">
    <source>
        <dbReference type="EMBL" id="MFK4267545.1"/>
    </source>
</evidence>
<reference evidence="2 3" key="1">
    <citation type="submission" date="2024-11" db="EMBL/GenBank/DDBJ databases">
        <title>The Natural Products Discovery Center: Release of the First 8490 Sequenced Strains for Exploring Actinobacteria Biosynthetic Diversity.</title>
        <authorList>
            <person name="Kalkreuter E."/>
            <person name="Kautsar S.A."/>
            <person name="Yang D."/>
            <person name="Bader C.D."/>
            <person name="Teijaro C.N."/>
            <person name="Fluegel L."/>
            <person name="Davis C.M."/>
            <person name="Simpson J.R."/>
            <person name="Lauterbach L."/>
            <person name="Steele A.D."/>
            <person name="Gui C."/>
            <person name="Meng S."/>
            <person name="Li G."/>
            <person name="Viehrig K."/>
            <person name="Ye F."/>
            <person name="Su P."/>
            <person name="Kiefer A.F."/>
            <person name="Nichols A."/>
            <person name="Cepeda A.J."/>
            <person name="Yan W."/>
            <person name="Fan B."/>
            <person name="Jiang Y."/>
            <person name="Adhikari A."/>
            <person name="Zheng C.-J."/>
            <person name="Schuster L."/>
            <person name="Cowan T.M."/>
            <person name="Smanski M.J."/>
            <person name="Chevrette M.G."/>
            <person name="De Carvalho L.P.S."/>
            <person name="Shen B."/>
        </authorList>
    </citation>
    <scope>NUCLEOTIDE SEQUENCE [LARGE SCALE GENOMIC DNA]</scope>
    <source>
        <strain evidence="2 3">NPDC020863</strain>
    </source>
</reference>
<name>A0ABW8LNQ5_9ACTN</name>